<organism evidence="3 4">
    <name type="scientific">Paramecium primaurelia</name>
    <dbReference type="NCBI Taxonomy" id="5886"/>
    <lineage>
        <taxon>Eukaryota</taxon>
        <taxon>Sar</taxon>
        <taxon>Alveolata</taxon>
        <taxon>Ciliophora</taxon>
        <taxon>Intramacronucleata</taxon>
        <taxon>Oligohymenophorea</taxon>
        <taxon>Peniculida</taxon>
        <taxon>Parameciidae</taxon>
        <taxon>Paramecium</taxon>
    </lineage>
</organism>
<dbReference type="OMA" id="NAKQQIM"/>
<dbReference type="InterPro" id="IPR039431">
    <property type="entry name" value="Vta1/CALS_N"/>
</dbReference>
<dbReference type="PANTHER" id="PTHR46009">
    <property type="entry name" value="VACUOLAR PROTEIN SORTING-ASSOCIATED PROTEIN VTA1 HOMOLOG"/>
    <property type="match status" value="1"/>
</dbReference>
<protein>
    <recommendedName>
        <fullName evidence="2">Vta1/callose synthase N-terminal domain-containing protein</fullName>
    </recommendedName>
</protein>
<name>A0A8S1MF33_PARPR</name>
<dbReference type="InterPro" id="IPR044538">
    <property type="entry name" value="Vta1-like"/>
</dbReference>
<dbReference type="Pfam" id="PF04652">
    <property type="entry name" value="Vta1"/>
    <property type="match status" value="1"/>
</dbReference>
<proteinExistence type="predicted"/>
<feature type="domain" description="Vta1/callose synthase N-terminal" evidence="2">
    <location>
        <begin position="6"/>
        <end position="138"/>
    </location>
</feature>
<reference evidence="3" key="1">
    <citation type="submission" date="2021-01" db="EMBL/GenBank/DDBJ databases">
        <authorList>
            <consortium name="Genoscope - CEA"/>
            <person name="William W."/>
        </authorList>
    </citation>
    <scope>NUCLEOTIDE SEQUENCE</scope>
</reference>
<evidence type="ECO:0000313" key="4">
    <source>
        <dbReference type="Proteomes" id="UP000688137"/>
    </source>
</evidence>
<dbReference type="GO" id="GO:0032511">
    <property type="term" value="P:late endosome to vacuole transport via multivesicular body sorting pathway"/>
    <property type="evidence" value="ECO:0007669"/>
    <property type="project" value="InterPro"/>
</dbReference>
<accession>A0A8S1MF33</accession>
<sequence length="239" mass="28449">MLLLGDQIKLINPPMAYYIKYFAIKKVLTYINSNFKVPNFIIIDKQITIIRQEIDLLRKQNEQRFQSFEVDMRNVEDSALRLFNHIDDMERQGQEELCSSFIFVVHLFSLLAFFKPHRDDFHEKKKYSQYKAIEQYNKMEKSGIYINNQKINIGAFVDSYLFDIPPEKIYSQPSIQGIEPPKIGKFEWKKTQQLEKYENLEKESKIKIRAAISELDFKQYKNAKQQIMSAIELLDNLLK</sequence>
<dbReference type="EMBL" id="CAJJDM010000059">
    <property type="protein sequence ID" value="CAD8077232.1"/>
    <property type="molecule type" value="Genomic_DNA"/>
</dbReference>
<dbReference type="Proteomes" id="UP000688137">
    <property type="component" value="Unassembled WGS sequence"/>
</dbReference>
<evidence type="ECO:0000256" key="1">
    <source>
        <dbReference type="SAM" id="Coils"/>
    </source>
</evidence>
<dbReference type="AlphaFoldDB" id="A0A8S1MF33"/>
<dbReference type="PANTHER" id="PTHR46009:SF1">
    <property type="entry name" value="VACUOLAR PROTEIN SORTING-ASSOCIATED PROTEIN VTA1 HOMOLOG"/>
    <property type="match status" value="1"/>
</dbReference>
<evidence type="ECO:0000259" key="2">
    <source>
        <dbReference type="Pfam" id="PF04652"/>
    </source>
</evidence>
<evidence type="ECO:0000313" key="3">
    <source>
        <dbReference type="EMBL" id="CAD8077232.1"/>
    </source>
</evidence>
<keyword evidence="1" id="KW-0175">Coiled coil</keyword>
<comment type="caution">
    <text evidence="3">The sequence shown here is derived from an EMBL/GenBank/DDBJ whole genome shotgun (WGS) entry which is preliminary data.</text>
</comment>
<gene>
    <name evidence="3" type="ORF">PPRIM_AZ9-3.1.T0580010</name>
</gene>
<feature type="coiled-coil region" evidence="1">
    <location>
        <begin position="183"/>
        <end position="214"/>
    </location>
</feature>
<dbReference type="GO" id="GO:0005771">
    <property type="term" value="C:multivesicular body"/>
    <property type="evidence" value="ECO:0007669"/>
    <property type="project" value="TreeGrafter"/>
</dbReference>
<keyword evidence="4" id="KW-1185">Reference proteome</keyword>